<evidence type="ECO:0000313" key="3">
    <source>
        <dbReference type="EMBL" id="KAJ8612522.1"/>
    </source>
</evidence>
<dbReference type="Gene3D" id="3.30.300.130">
    <property type="entry name" value="Fe-S cluster assembly (FSCA)"/>
    <property type="match status" value="2"/>
</dbReference>
<dbReference type="GO" id="GO:0005506">
    <property type="term" value="F:iron ion binding"/>
    <property type="evidence" value="ECO:0007669"/>
    <property type="project" value="InterPro"/>
</dbReference>
<dbReference type="InterPro" id="IPR001075">
    <property type="entry name" value="NIF_FeS_clus_asmbl_NifU_C"/>
</dbReference>
<name>A0AAD7XPS9_9STRA</name>
<protein>
    <recommendedName>
        <fullName evidence="2">NIF system FeS cluster assembly NifU C-terminal domain-containing protein</fullName>
    </recommendedName>
</protein>
<dbReference type="GO" id="GO:0051536">
    <property type="term" value="F:iron-sulfur cluster binding"/>
    <property type="evidence" value="ECO:0007669"/>
    <property type="project" value="InterPro"/>
</dbReference>
<gene>
    <name evidence="3" type="ORF">CTAYLR_003731</name>
</gene>
<dbReference type="PANTHER" id="PTHR11178">
    <property type="entry name" value="IRON-SULFUR CLUSTER SCAFFOLD PROTEIN NFU-RELATED"/>
    <property type="match status" value="1"/>
</dbReference>
<dbReference type="InterPro" id="IPR034904">
    <property type="entry name" value="FSCA_dom_sf"/>
</dbReference>
<dbReference type="Proteomes" id="UP001230188">
    <property type="component" value="Unassembled WGS sequence"/>
</dbReference>
<dbReference type="GO" id="GO:0009536">
    <property type="term" value="C:plastid"/>
    <property type="evidence" value="ECO:0007669"/>
    <property type="project" value="UniProtKB-ARBA"/>
</dbReference>
<dbReference type="PANTHER" id="PTHR11178:SF25">
    <property type="entry name" value="NIFU-LIKE PROTEIN 3, CHLOROPLASTIC"/>
    <property type="match status" value="1"/>
</dbReference>
<dbReference type="FunFam" id="3.30.300.130:FF:000003">
    <property type="entry name" value="NifU-like protein 3, chloroplastic"/>
    <property type="match status" value="1"/>
</dbReference>
<evidence type="ECO:0000313" key="4">
    <source>
        <dbReference type="Proteomes" id="UP001230188"/>
    </source>
</evidence>
<dbReference type="AlphaFoldDB" id="A0AAD7XPS9"/>
<comment type="caution">
    <text evidence="3">The sequence shown here is derived from an EMBL/GenBank/DDBJ whole genome shotgun (WGS) entry which is preliminary data.</text>
</comment>
<evidence type="ECO:0000256" key="1">
    <source>
        <dbReference type="ARBA" id="ARBA00006420"/>
    </source>
</evidence>
<proteinExistence type="inferred from homology"/>
<feature type="domain" description="NIF system FeS cluster assembly NifU C-terminal" evidence="2">
    <location>
        <begin position="36"/>
        <end position="101"/>
    </location>
</feature>
<dbReference type="GO" id="GO:0016226">
    <property type="term" value="P:iron-sulfur cluster assembly"/>
    <property type="evidence" value="ECO:0007669"/>
    <property type="project" value="InterPro"/>
</dbReference>
<keyword evidence="4" id="KW-1185">Reference proteome</keyword>
<dbReference type="Pfam" id="PF01106">
    <property type="entry name" value="NifU"/>
    <property type="match status" value="1"/>
</dbReference>
<evidence type="ECO:0000259" key="2">
    <source>
        <dbReference type="Pfam" id="PF01106"/>
    </source>
</evidence>
<dbReference type="GO" id="GO:0005198">
    <property type="term" value="F:structural molecule activity"/>
    <property type="evidence" value="ECO:0007669"/>
    <property type="project" value="UniProtKB-ARBA"/>
</dbReference>
<accession>A0AAD7XPS9</accession>
<organism evidence="3 4">
    <name type="scientific">Chrysophaeum taylorii</name>
    <dbReference type="NCBI Taxonomy" id="2483200"/>
    <lineage>
        <taxon>Eukaryota</taxon>
        <taxon>Sar</taxon>
        <taxon>Stramenopiles</taxon>
        <taxon>Ochrophyta</taxon>
        <taxon>Pelagophyceae</taxon>
        <taxon>Pelagomonadales</taxon>
        <taxon>Pelagomonadaceae</taxon>
        <taxon>Chrysophaeum</taxon>
    </lineage>
</organism>
<dbReference type="EMBL" id="JAQMWT010000047">
    <property type="protein sequence ID" value="KAJ8612522.1"/>
    <property type="molecule type" value="Genomic_DNA"/>
</dbReference>
<dbReference type="SUPFAM" id="SSF117916">
    <property type="entry name" value="Fe-S cluster assembly (FSCA) domain-like"/>
    <property type="match status" value="2"/>
</dbReference>
<dbReference type="GO" id="GO:0005739">
    <property type="term" value="C:mitochondrion"/>
    <property type="evidence" value="ECO:0007669"/>
    <property type="project" value="TreeGrafter"/>
</dbReference>
<reference evidence="3" key="1">
    <citation type="submission" date="2023-01" db="EMBL/GenBank/DDBJ databases">
        <title>Metagenome sequencing of chrysophaentin producing Chrysophaeum taylorii.</title>
        <authorList>
            <person name="Davison J."/>
            <person name="Bewley C."/>
        </authorList>
    </citation>
    <scope>NUCLEOTIDE SEQUENCE</scope>
    <source>
        <strain evidence="3">NIES-1699</strain>
    </source>
</reference>
<sequence length="186" mass="20478">MTTRLRAEVISSPFEKGLDEDDEDDDEELPLTLENVEKVLDELRPYLMSDGGNVRVAAIDGPVVRLELEGACGTCPSSTMTMKMGLERRLKEVIPEISDVVQAMPSAPDLTFEAVNEVLDGVRPFLSVAGGQVEIVDLTGAQSVQPNLILSLTGKSASLHSVKQEITQRVHRYFMLANLRVEWQPN</sequence>
<comment type="similarity">
    <text evidence="1">Belongs to the NifU family.</text>
</comment>